<keyword evidence="4" id="KW-0720">Serine protease</keyword>
<protein>
    <submittedName>
        <fullName evidence="8">Kallikrein-14-like</fullName>
    </submittedName>
</protein>
<keyword evidence="2" id="KW-0645">Protease</keyword>
<dbReference type="SUPFAM" id="SSF50494">
    <property type="entry name" value="Trypsin-like serine proteases"/>
    <property type="match status" value="1"/>
</dbReference>
<evidence type="ECO:0000313" key="8">
    <source>
        <dbReference type="RefSeq" id="XP_025055987.1"/>
    </source>
</evidence>
<proteinExistence type="inferred from homology"/>
<evidence type="ECO:0000313" key="7">
    <source>
        <dbReference type="Proteomes" id="UP000189705"/>
    </source>
</evidence>
<dbReference type="PROSITE" id="PS51257">
    <property type="entry name" value="PROKAR_LIPOPROTEIN"/>
    <property type="match status" value="1"/>
</dbReference>
<evidence type="ECO:0000259" key="6">
    <source>
        <dbReference type="PROSITE" id="PS50240"/>
    </source>
</evidence>
<dbReference type="PROSITE" id="PS00135">
    <property type="entry name" value="TRYPSIN_SER"/>
    <property type="match status" value="1"/>
</dbReference>
<dbReference type="GO" id="GO:0030141">
    <property type="term" value="C:secretory granule"/>
    <property type="evidence" value="ECO:0007669"/>
    <property type="project" value="TreeGrafter"/>
</dbReference>
<keyword evidence="3" id="KW-0378">Hydrolase</keyword>
<dbReference type="PROSITE" id="PS50240">
    <property type="entry name" value="TRYPSIN_DOM"/>
    <property type="match status" value="1"/>
</dbReference>
<dbReference type="GO" id="GO:0004252">
    <property type="term" value="F:serine-type endopeptidase activity"/>
    <property type="evidence" value="ECO:0007669"/>
    <property type="project" value="InterPro"/>
</dbReference>
<dbReference type="PANTHER" id="PTHR24271:SF48">
    <property type="entry name" value="KALLIKREIN-14"/>
    <property type="match status" value="1"/>
</dbReference>
<evidence type="ECO:0000256" key="2">
    <source>
        <dbReference type="ARBA" id="ARBA00022670"/>
    </source>
</evidence>
<dbReference type="Pfam" id="PF00089">
    <property type="entry name" value="Trypsin"/>
    <property type="match status" value="1"/>
</dbReference>
<dbReference type="InterPro" id="IPR001254">
    <property type="entry name" value="Trypsin_dom"/>
</dbReference>
<dbReference type="InterPro" id="IPR009003">
    <property type="entry name" value="Peptidase_S1_PA"/>
</dbReference>
<evidence type="ECO:0000256" key="3">
    <source>
        <dbReference type="ARBA" id="ARBA00022801"/>
    </source>
</evidence>
<evidence type="ECO:0000256" key="1">
    <source>
        <dbReference type="ARBA" id="ARBA00009228"/>
    </source>
</evidence>
<feature type="domain" description="Peptidase S1" evidence="6">
    <location>
        <begin position="1"/>
        <end position="135"/>
    </location>
</feature>
<dbReference type="GeneID" id="102369812"/>
<dbReference type="GO" id="GO:0006508">
    <property type="term" value="P:proteolysis"/>
    <property type="evidence" value="ECO:0007669"/>
    <property type="project" value="UniProtKB-KW"/>
</dbReference>
<evidence type="ECO:0000256" key="4">
    <source>
        <dbReference type="ARBA" id="ARBA00022825"/>
    </source>
</evidence>
<accession>A0A3Q0G960</accession>
<dbReference type="InterPro" id="IPR043504">
    <property type="entry name" value="Peptidase_S1_PA_chymotrypsin"/>
</dbReference>
<dbReference type="Proteomes" id="UP000189705">
    <property type="component" value="Unplaced"/>
</dbReference>
<dbReference type="FunFam" id="2.40.10.10:FF:000010">
    <property type="entry name" value="Kallikrein related peptidase 11"/>
    <property type="match status" value="1"/>
</dbReference>
<dbReference type="SMART" id="SM00020">
    <property type="entry name" value="Tryp_SPc"/>
    <property type="match status" value="1"/>
</dbReference>
<name>A0A3Q0G960_ALLSI</name>
<sequence>MLVKLCRPVQINKNVQPLALAASCPVPGMVCQVSGWGTTTSPGVSYPNILQCANLTIIRPEVCHVIYPNLFNQNTVCASGGKVDACQGDSGGPLVCNGKLQGIVSWGPQVCGDPNYPGVYTSVCRFKKWIEDTIRNN</sequence>
<evidence type="ECO:0000256" key="5">
    <source>
        <dbReference type="ARBA" id="ARBA00023157"/>
    </source>
</evidence>
<dbReference type="AlphaFoldDB" id="A0A3Q0G960"/>
<dbReference type="RefSeq" id="XP_025055987.1">
    <property type="nucleotide sequence ID" value="XM_025200202.1"/>
</dbReference>
<dbReference type="KEGG" id="asn:102369812"/>
<keyword evidence="5" id="KW-1015">Disulfide bond</keyword>
<keyword evidence="7" id="KW-1185">Reference proteome</keyword>
<dbReference type="CDD" id="cd00190">
    <property type="entry name" value="Tryp_SPc"/>
    <property type="match status" value="1"/>
</dbReference>
<dbReference type="PANTHER" id="PTHR24271">
    <property type="entry name" value="KALLIKREIN-RELATED"/>
    <property type="match status" value="1"/>
</dbReference>
<dbReference type="InParanoid" id="A0A3Q0G960"/>
<comment type="similarity">
    <text evidence="1">Belongs to the peptidase S1 family. Snake venom subfamily.</text>
</comment>
<gene>
    <name evidence="8" type="primary">LOC102369812</name>
</gene>
<dbReference type="Gene3D" id="2.40.10.10">
    <property type="entry name" value="Trypsin-like serine proteases"/>
    <property type="match status" value="2"/>
</dbReference>
<organism evidence="7 8">
    <name type="scientific">Alligator sinensis</name>
    <name type="common">Chinese alligator</name>
    <dbReference type="NCBI Taxonomy" id="38654"/>
    <lineage>
        <taxon>Eukaryota</taxon>
        <taxon>Metazoa</taxon>
        <taxon>Chordata</taxon>
        <taxon>Craniata</taxon>
        <taxon>Vertebrata</taxon>
        <taxon>Euteleostomi</taxon>
        <taxon>Archelosauria</taxon>
        <taxon>Archosauria</taxon>
        <taxon>Crocodylia</taxon>
        <taxon>Alligatoridae</taxon>
        <taxon>Alligatorinae</taxon>
        <taxon>Alligator</taxon>
    </lineage>
</organism>
<dbReference type="InterPro" id="IPR033116">
    <property type="entry name" value="TRYPSIN_SER"/>
</dbReference>
<reference evidence="8" key="1">
    <citation type="submission" date="2025-08" db="UniProtKB">
        <authorList>
            <consortium name="RefSeq"/>
        </authorList>
    </citation>
    <scope>IDENTIFICATION</scope>
</reference>
<dbReference type="STRING" id="38654.A0A3Q0G960"/>